<reference evidence="8 9" key="2">
    <citation type="journal article" date="2011" name="J. Bacteriol.">
        <title>Complete genome sequences for the anaerobic, extremely thermophilic plant biomass-degrading bacteria Caldicellulosiruptor hydrothermalis, Caldicellulosiruptor kristjanssonii, Caldicellulosiruptor kronotskyensis, Caldicellulosiruptor owensenis, and Caldicellulosiruptor lactoaceticus.</title>
        <authorList>
            <person name="Blumer-Schuette S.E."/>
            <person name="Ozdemir I."/>
            <person name="Mistry D."/>
            <person name="Lucas S."/>
            <person name="Lapidus A."/>
            <person name="Cheng J.F."/>
            <person name="Goodwin L.A."/>
            <person name="Pitluck S."/>
            <person name="Land M.L."/>
            <person name="Hauser L.J."/>
            <person name="Woyke T."/>
            <person name="Mikhailova N."/>
            <person name="Pati A."/>
            <person name="Kyrpides N.C."/>
            <person name="Ivanova N."/>
            <person name="Detter J.C."/>
            <person name="Walston-Davenport K."/>
            <person name="Han S."/>
            <person name="Adams M.W."/>
            <person name="Kelly R.M."/>
        </authorList>
    </citation>
    <scope>NUCLEOTIDE SEQUENCE [LARGE SCALE GENOMIC DNA]</scope>
    <source>
        <strain evidence="9">DSM 18902 / VKM B-2412 / 2002</strain>
    </source>
</reference>
<dbReference type="KEGG" id="ckn:Calkro_2100"/>
<dbReference type="InterPro" id="IPR050260">
    <property type="entry name" value="FAD-bd_OxRdtase"/>
</dbReference>
<evidence type="ECO:0000256" key="1">
    <source>
        <dbReference type="ARBA" id="ARBA00001974"/>
    </source>
</evidence>
<dbReference type="PATRIC" id="fig|632348.3.peg.2214"/>
<keyword evidence="3" id="KW-0285">Flavoprotein</keyword>
<dbReference type="Gene3D" id="3.40.250.10">
    <property type="entry name" value="Rhodanese-like domain"/>
    <property type="match status" value="1"/>
</dbReference>
<dbReference type="PRINTS" id="PR00411">
    <property type="entry name" value="PNDRDTASEI"/>
</dbReference>
<dbReference type="GO" id="GO:0016491">
    <property type="term" value="F:oxidoreductase activity"/>
    <property type="evidence" value="ECO:0007669"/>
    <property type="project" value="UniProtKB-KW"/>
</dbReference>
<evidence type="ECO:0000256" key="2">
    <source>
        <dbReference type="ARBA" id="ARBA00009130"/>
    </source>
</evidence>
<evidence type="ECO:0000313" key="8">
    <source>
        <dbReference type="EMBL" id="ADQ46943.1"/>
    </source>
</evidence>
<dbReference type="SUPFAM" id="SSF51905">
    <property type="entry name" value="FAD/NAD(P)-binding domain"/>
    <property type="match status" value="2"/>
</dbReference>
<dbReference type="SUPFAM" id="SSF52821">
    <property type="entry name" value="Rhodanese/Cell cycle control phosphatase"/>
    <property type="match status" value="1"/>
</dbReference>
<keyword evidence="5" id="KW-0560">Oxidoreductase</keyword>
<dbReference type="OrthoDB" id="9802028at2"/>
<organism evidence="8 9">
    <name type="scientific">Caldicellulosiruptor kronotskyensis (strain DSM 18902 / VKM B-2412 / 2002)</name>
    <dbReference type="NCBI Taxonomy" id="632348"/>
    <lineage>
        <taxon>Bacteria</taxon>
        <taxon>Bacillati</taxon>
        <taxon>Bacillota</taxon>
        <taxon>Bacillota incertae sedis</taxon>
        <taxon>Caldicellulosiruptorales</taxon>
        <taxon>Caldicellulosiruptoraceae</taxon>
        <taxon>Caldicellulosiruptor</taxon>
    </lineage>
</organism>
<dbReference type="AlphaFoldDB" id="E4SGR8"/>
<dbReference type="InterPro" id="IPR016156">
    <property type="entry name" value="FAD/NAD-linked_Rdtase_dimer_sf"/>
</dbReference>
<name>E4SGR8_CALK2</name>
<dbReference type="InterPro" id="IPR036188">
    <property type="entry name" value="FAD/NAD-bd_sf"/>
</dbReference>
<protein>
    <submittedName>
        <fullName evidence="8">FAD-dependent pyridine nucleotide-disulfide oxidoreductase</fullName>
    </submittedName>
</protein>
<dbReference type="Pfam" id="PF07992">
    <property type="entry name" value="Pyr_redox_2"/>
    <property type="match status" value="1"/>
</dbReference>
<dbReference type="HOGENOM" id="CLU_003291_1_2_9"/>
<dbReference type="Pfam" id="PF00581">
    <property type="entry name" value="Rhodanese"/>
    <property type="match status" value="1"/>
</dbReference>
<keyword evidence="6" id="KW-0676">Redox-active center</keyword>
<dbReference type="CDD" id="cd00158">
    <property type="entry name" value="RHOD"/>
    <property type="match status" value="1"/>
</dbReference>
<evidence type="ECO:0000313" key="9">
    <source>
        <dbReference type="Proteomes" id="UP000006835"/>
    </source>
</evidence>
<dbReference type="InterPro" id="IPR036873">
    <property type="entry name" value="Rhodanese-like_dom_sf"/>
</dbReference>
<evidence type="ECO:0000256" key="5">
    <source>
        <dbReference type="ARBA" id="ARBA00023002"/>
    </source>
</evidence>
<evidence type="ECO:0000256" key="4">
    <source>
        <dbReference type="ARBA" id="ARBA00022827"/>
    </source>
</evidence>
<dbReference type="RefSeq" id="WP_013431017.1">
    <property type="nucleotide sequence ID" value="NC_014720.1"/>
</dbReference>
<sequence length="551" mass="60780">MKYVVIGAVAGGMTAAMKIRRNDDKAEIIVYDKDTDISYSGCSLAYYISGVIDNRKNIVPRDSQYFKKFNVDVKTDHEVLKVDVQNKKVIVKDLKTGNIFEDGFDKLIIATGAHPVIPQIEGIELEGIFVLRNVKDADRIKEFINNNLPKKALIVGGGYIGLEMAEALKVLGMDVCIVEKQKNILPNLDSDMARLVESYLEENGVVIRKGTSVLRFEGDKRVKRAILSDGSKIEADFVLLAVGVRPSTKFLEESGIQLLPNGAIKVDEYMRTNIEGIFAAGDCAAVYFKLNGKTMYVPLGSTANKMGRIAGENATGGSMKFSGVLATSIFKVFDLTVAQTGYTEKMAQEDGIEYEVGHITKPHITTAYPGAEKMTIKALAELSSRKVIGAQIVGTKGVDKRIDVLATAIFAGLTTDDLFQLDLAYAPPFSSAKDPIHYVGMVMSNFLDKRKFNCTQEKLLEKMQKGEDFIVLDVRTPEQYKAKHIKGAINIPLEMLHEKMNELSREKQIIVYCNSGVSSNIAQNILQQNGFRKVYNLSGGISNVTIKQLIE</sequence>
<reference key="1">
    <citation type="submission" date="2010-11" db="EMBL/GenBank/DDBJ databases">
        <title>Complete sequence of Caldicellulosiruptor kronotskyensis 2002.</title>
        <authorList>
            <consortium name="US DOE Joint Genome Institute"/>
            <person name="Lucas S."/>
            <person name="Copeland A."/>
            <person name="Lapidus A."/>
            <person name="Cheng J.-F."/>
            <person name="Bruce D."/>
            <person name="Goodwin L."/>
            <person name="Pitluck S."/>
            <person name="Davenport K."/>
            <person name="Detter J.C."/>
            <person name="Han C."/>
            <person name="Tapia R."/>
            <person name="Land M."/>
            <person name="Hauser L."/>
            <person name="Jeffries C."/>
            <person name="Kyrpides N."/>
            <person name="Ivanova N."/>
            <person name="Mikhailova N."/>
            <person name="Blumer-Schuette S.E."/>
            <person name="Kelly R.M."/>
            <person name="Woyke T."/>
        </authorList>
    </citation>
    <scope>NUCLEOTIDE SEQUENCE</scope>
    <source>
        <strain>2002</strain>
    </source>
</reference>
<dbReference type="InterPro" id="IPR001763">
    <property type="entry name" value="Rhodanese-like_dom"/>
</dbReference>
<dbReference type="PANTHER" id="PTHR43429">
    <property type="entry name" value="PYRIDINE NUCLEOTIDE-DISULFIDE OXIDOREDUCTASE DOMAIN-CONTAINING"/>
    <property type="match status" value="1"/>
</dbReference>
<dbReference type="PANTHER" id="PTHR43429:SF1">
    <property type="entry name" value="NAD(P)H SULFUR OXIDOREDUCTASE (COA-DEPENDENT)"/>
    <property type="match status" value="1"/>
</dbReference>
<proteinExistence type="inferred from homology"/>
<evidence type="ECO:0000256" key="3">
    <source>
        <dbReference type="ARBA" id="ARBA00022630"/>
    </source>
</evidence>
<keyword evidence="9" id="KW-1185">Reference proteome</keyword>
<comment type="similarity">
    <text evidence="2">Belongs to the class-III pyridine nucleotide-disulfide oxidoreductase family.</text>
</comment>
<dbReference type="EMBL" id="CP002330">
    <property type="protein sequence ID" value="ADQ46943.1"/>
    <property type="molecule type" value="Genomic_DNA"/>
</dbReference>
<dbReference type="PROSITE" id="PS50206">
    <property type="entry name" value="RHODANESE_3"/>
    <property type="match status" value="1"/>
</dbReference>
<feature type="domain" description="Rhodanese" evidence="7">
    <location>
        <begin position="465"/>
        <end position="551"/>
    </location>
</feature>
<dbReference type="SMART" id="SM00450">
    <property type="entry name" value="RHOD"/>
    <property type="match status" value="1"/>
</dbReference>
<dbReference type="SUPFAM" id="SSF55424">
    <property type="entry name" value="FAD/NAD-linked reductases, dimerisation (C-terminal) domain"/>
    <property type="match status" value="1"/>
</dbReference>
<dbReference type="InterPro" id="IPR023753">
    <property type="entry name" value="FAD/NAD-binding_dom"/>
</dbReference>
<evidence type="ECO:0000259" key="7">
    <source>
        <dbReference type="PROSITE" id="PS50206"/>
    </source>
</evidence>
<dbReference type="InterPro" id="IPR004099">
    <property type="entry name" value="Pyr_nucl-diS_OxRdtase_dimer"/>
</dbReference>
<accession>E4SGR8</accession>
<keyword evidence="4" id="KW-0274">FAD</keyword>
<evidence type="ECO:0000256" key="6">
    <source>
        <dbReference type="ARBA" id="ARBA00023284"/>
    </source>
</evidence>
<dbReference type="PRINTS" id="PR00368">
    <property type="entry name" value="FADPNR"/>
</dbReference>
<comment type="cofactor">
    <cofactor evidence="1">
        <name>FAD</name>
        <dbReference type="ChEBI" id="CHEBI:57692"/>
    </cofactor>
</comment>
<dbReference type="Pfam" id="PF02852">
    <property type="entry name" value="Pyr_redox_dim"/>
    <property type="match status" value="1"/>
</dbReference>
<dbReference type="Proteomes" id="UP000006835">
    <property type="component" value="Chromosome"/>
</dbReference>
<gene>
    <name evidence="8" type="ordered locus">Calkro_2100</name>
</gene>
<dbReference type="Gene3D" id="3.50.50.60">
    <property type="entry name" value="FAD/NAD(P)-binding domain"/>
    <property type="match status" value="2"/>
</dbReference>